<keyword evidence="2" id="KW-1185">Reference proteome</keyword>
<comment type="caution">
    <text evidence="1">The sequence shown here is derived from an EMBL/GenBank/DDBJ whole genome shotgun (WGS) entry which is preliminary data.</text>
</comment>
<gene>
    <name evidence="1" type="ORF">CCR75_002133</name>
</gene>
<proteinExistence type="predicted"/>
<dbReference type="Proteomes" id="UP000294530">
    <property type="component" value="Unassembled WGS sequence"/>
</dbReference>
<reference evidence="1 2" key="1">
    <citation type="journal article" date="2021" name="Genome Biol.">
        <title>AFLAP: assembly-free linkage analysis pipeline using k-mers from genome sequencing data.</title>
        <authorList>
            <person name="Fletcher K."/>
            <person name="Zhang L."/>
            <person name="Gil J."/>
            <person name="Han R."/>
            <person name="Cavanaugh K."/>
            <person name="Michelmore R."/>
        </authorList>
    </citation>
    <scope>NUCLEOTIDE SEQUENCE [LARGE SCALE GENOMIC DNA]</scope>
    <source>
        <strain evidence="1 2">SF5</strain>
    </source>
</reference>
<dbReference type="GeneID" id="94345904"/>
<organism evidence="1 2">
    <name type="scientific">Bremia lactucae</name>
    <name type="common">Lettuce downy mildew</name>
    <dbReference type="NCBI Taxonomy" id="4779"/>
    <lineage>
        <taxon>Eukaryota</taxon>
        <taxon>Sar</taxon>
        <taxon>Stramenopiles</taxon>
        <taxon>Oomycota</taxon>
        <taxon>Peronosporomycetes</taxon>
        <taxon>Peronosporales</taxon>
        <taxon>Peronosporaceae</taxon>
        <taxon>Bremia</taxon>
    </lineage>
</organism>
<dbReference type="EMBL" id="SHOA02000220">
    <property type="protein sequence ID" value="TDH64797.1"/>
    <property type="molecule type" value="Genomic_DNA"/>
</dbReference>
<evidence type="ECO:0000313" key="2">
    <source>
        <dbReference type="Proteomes" id="UP000294530"/>
    </source>
</evidence>
<accession>A0A976FD29</accession>
<dbReference type="RefSeq" id="XP_067814296.1">
    <property type="nucleotide sequence ID" value="XM_067960233.1"/>
</dbReference>
<dbReference type="AlphaFoldDB" id="A0A976FD29"/>
<dbReference type="KEGG" id="blac:94345904"/>
<sequence>MQLPPLPSNVNLYFFYSMLKKSLSSYEYRGETQTNPAGEWNLDRRIVQEVRVISLLCIHHSIKKSSI</sequence>
<evidence type="ECO:0000313" key="1">
    <source>
        <dbReference type="EMBL" id="TDH64797.1"/>
    </source>
</evidence>
<protein>
    <submittedName>
        <fullName evidence="1">Uncharacterized protein</fullName>
    </submittedName>
</protein>
<name>A0A976FD29_BRELC</name>